<protein>
    <recommendedName>
        <fullName evidence="3">Integrase catalytic domain-containing protein</fullName>
    </recommendedName>
</protein>
<dbReference type="Gene3D" id="3.30.420.10">
    <property type="entry name" value="Ribonuclease H-like superfamily/Ribonuclease H"/>
    <property type="match status" value="1"/>
</dbReference>
<gene>
    <name evidence="1" type="ORF">O181_097520</name>
</gene>
<reference evidence="1" key="1">
    <citation type="submission" date="2021-03" db="EMBL/GenBank/DDBJ databases">
        <title>Draft genome sequence of rust myrtle Austropuccinia psidii MF-1, a brazilian biotype.</title>
        <authorList>
            <person name="Quecine M.C."/>
            <person name="Pachon D.M.R."/>
            <person name="Bonatelli M.L."/>
            <person name="Correr F.H."/>
            <person name="Franceschini L.M."/>
            <person name="Leite T.F."/>
            <person name="Margarido G.R.A."/>
            <person name="Almeida C.A."/>
            <person name="Ferrarezi J.A."/>
            <person name="Labate C.A."/>
        </authorList>
    </citation>
    <scope>NUCLEOTIDE SEQUENCE</scope>
    <source>
        <strain evidence="1">MF-1</strain>
    </source>
</reference>
<proteinExistence type="predicted"/>
<dbReference type="InterPro" id="IPR012337">
    <property type="entry name" value="RNaseH-like_sf"/>
</dbReference>
<evidence type="ECO:0000313" key="2">
    <source>
        <dbReference type="Proteomes" id="UP000765509"/>
    </source>
</evidence>
<name>A0A9Q3J7L8_9BASI</name>
<keyword evidence="2" id="KW-1185">Reference proteome</keyword>
<evidence type="ECO:0000313" key="1">
    <source>
        <dbReference type="EMBL" id="MBW0557805.1"/>
    </source>
</evidence>
<dbReference type="EMBL" id="AVOT02065835">
    <property type="protein sequence ID" value="MBW0557805.1"/>
    <property type="molecule type" value="Genomic_DNA"/>
</dbReference>
<dbReference type="AlphaFoldDB" id="A0A9Q3J7L8"/>
<dbReference type="OrthoDB" id="1750639at2759"/>
<sequence length="235" mass="25695">MVFEVGPANSPQTNGIAEWFNQTLLTKFQFLLAQSNVPIKFWDEEVSFSSTLINILPSFCLNRKSPVSTLLDLKSTIEPVLSVNSLIPFGLNVFVCRQSDSKLLPPSKPFLYLGPEDYSDAGSLKKPIEGIPYTSVNSPSSVGSSQVVTIPTWPSRNLIPPLTPTIPGDLSPPTPGPLREPITATNIEHDNPILGSPSHIPLPQKKGYTYVPHYCNAPKDINSSISRDNIVTKSR</sequence>
<comment type="caution">
    <text evidence="1">The sequence shown here is derived from an EMBL/GenBank/DDBJ whole genome shotgun (WGS) entry which is preliminary data.</text>
</comment>
<accession>A0A9Q3J7L8</accession>
<dbReference type="InterPro" id="IPR036397">
    <property type="entry name" value="RNaseH_sf"/>
</dbReference>
<dbReference type="GO" id="GO:0003676">
    <property type="term" value="F:nucleic acid binding"/>
    <property type="evidence" value="ECO:0007669"/>
    <property type="project" value="InterPro"/>
</dbReference>
<dbReference type="Proteomes" id="UP000765509">
    <property type="component" value="Unassembled WGS sequence"/>
</dbReference>
<dbReference type="SUPFAM" id="SSF53098">
    <property type="entry name" value="Ribonuclease H-like"/>
    <property type="match status" value="1"/>
</dbReference>
<organism evidence="1 2">
    <name type="scientific">Austropuccinia psidii MF-1</name>
    <dbReference type="NCBI Taxonomy" id="1389203"/>
    <lineage>
        <taxon>Eukaryota</taxon>
        <taxon>Fungi</taxon>
        <taxon>Dikarya</taxon>
        <taxon>Basidiomycota</taxon>
        <taxon>Pucciniomycotina</taxon>
        <taxon>Pucciniomycetes</taxon>
        <taxon>Pucciniales</taxon>
        <taxon>Sphaerophragmiaceae</taxon>
        <taxon>Austropuccinia</taxon>
    </lineage>
</organism>
<evidence type="ECO:0008006" key="3">
    <source>
        <dbReference type="Google" id="ProtNLM"/>
    </source>
</evidence>